<evidence type="ECO:0000313" key="1">
    <source>
        <dbReference type="EMBL" id="GGH64990.1"/>
    </source>
</evidence>
<proteinExistence type="predicted"/>
<protein>
    <submittedName>
        <fullName evidence="1">Uncharacterized protein</fullName>
    </submittedName>
</protein>
<keyword evidence="2" id="KW-1185">Reference proteome</keyword>
<reference evidence="1 2" key="1">
    <citation type="journal article" date="2014" name="Int. J. Syst. Evol. Microbiol.">
        <title>Complete genome sequence of Corynebacterium casei LMG S-19264T (=DSM 44701T), isolated from a smear-ripened cheese.</title>
        <authorList>
            <consortium name="US DOE Joint Genome Institute (JGI-PGF)"/>
            <person name="Walter F."/>
            <person name="Albersmeier A."/>
            <person name="Kalinowski J."/>
            <person name="Ruckert C."/>
        </authorList>
    </citation>
    <scope>NUCLEOTIDE SEQUENCE [LARGE SCALE GENOMIC DNA]</scope>
    <source>
        <strain evidence="1 2">CCM 8669</strain>
    </source>
</reference>
<accession>A0A917IVB4</accession>
<sequence>MRDESLLYDPPLISVVYEARKGRTMTAQLNENQMLSETNFTEALDEVLDQLEEVNKALAFQ</sequence>
<dbReference type="EMBL" id="BMDC01000003">
    <property type="protein sequence ID" value="GGH64990.1"/>
    <property type="molecule type" value="Genomic_DNA"/>
</dbReference>
<name>A0A917IVB4_9MICC</name>
<gene>
    <name evidence="1" type="ORF">GCM10007359_17790</name>
</gene>
<evidence type="ECO:0000313" key="2">
    <source>
        <dbReference type="Proteomes" id="UP000600171"/>
    </source>
</evidence>
<comment type="caution">
    <text evidence="1">The sequence shown here is derived from an EMBL/GenBank/DDBJ whole genome shotgun (WGS) entry which is preliminary data.</text>
</comment>
<dbReference type="Proteomes" id="UP000600171">
    <property type="component" value="Unassembled WGS sequence"/>
</dbReference>
<organism evidence="1 2">
    <name type="scientific">Rothia aerolata</name>
    <dbReference type="NCBI Taxonomy" id="1812262"/>
    <lineage>
        <taxon>Bacteria</taxon>
        <taxon>Bacillati</taxon>
        <taxon>Actinomycetota</taxon>
        <taxon>Actinomycetes</taxon>
        <taxon>Micrococcales</taxon>
        <taxon>Micrococcaceae</taxon>
        <taxon>Rothia</taxon>
    </lineage>
</organism>
<dbReference type="AlphaFoldDB" id="A0A917IVB4"/>